<keyword evidence="15" id="KW-1185">Reference proteome</keyword>
<dbReference type="HOGENOM" id="CLU_000288_22_0_1"/>
<dbReference type="InterPro" id="IPR011009">
    <property type="entry name" value="Kinase-like_dom_sf"/>
</dbReference>
<dbReference type="Pfam" id="PF08263">
    <property type="entry name" value="LRRNT_2"/>
    <property type="match status" value="1"/>
</dbReference>
<evidence type="ECO:0000256" key="11">
    <source>
        <dbReference type="PROSITE-ProRule" id="PRU10141"/>
    </source>
</evidence>
<dbReference type="InterPro" id="IPR001611">
    <property type="entry name" value="Leu-rich_rpt"/>
</dbReference>
<dbReference type="STRING" id="77586.A0A0D9UWU6"/>
<dbReference type="FunFam" id="3.80.10.10:FF:000275">
    <property type="entry name" value="Leucine-rich repeat receptor-like protein kinase"/>
    <property type="match status" value="1"/>
</dbReference>
<dbReference type="FunFam" id="3.80.10.10:FF:001158">
    <property type="entry name" value="Leucine-rich repeat protein kinase family protein"/>
    <property type="match status" value="1"/>
</dbReference>
<dbReference type="InterPro" id="IPR001245">
    <property type="entry name" value="Ser-Thr/Tyr_kinase_cat_dom"/>
</dbReference>
<keyword evidence="6" id="KW-0677">Repeat</keyword>
<evidence type="ECO:0000256" key="7">
    <source>
        <dbReference type="ARBA" id="ARBA00022989"/>
    </source>
</evidence>
<keyword evidence="4" id="KW-0812">Transmembrane</keyword>
<keyword evidence="3" id="KW-0433">Leucine-rich repeat</keyword>
<dbReference type="SUPFAM" id="SSF56112">
    <property type="entry name" value="Protein kinase-like (PK-like)"/>
    <property type="match status" value="1"/>
</dbReference>
<dbReference type="GO" id="GO:0005524">
    <property type="term" value="F:ATP binding"/>
    <property type="evidence" value="ECO:0007669"/>
    <property type="project" value="UniProtKB-UniRule"/>
</dbReference>
<dbReference type="PANTHER" id="PTHR27000">
    <property type="entry name" value="LEUCINE-RICH REPEAT RECEPTOR-LIKE PROTEIN KINASE FAMILY PROTEIN-RELATED"/>
    <property type="match status" value="1"/>
</dbReference>
<evidence type="ECO:0000256" key="6">
    <source>
        <dbReference type="ARBA" id="ARBA00022737"/>
    </source>
</evidence>
<dbReference type="InterPro" id="IPR032675">
    <property type="entry name" value="LRR_dom_sf"/>
</dbReference>
<name>A0A0D9UWU6_9ORYZ</name>
<dbReference type="GO" id="GO:0004672">
    <property type="term" value="F:protein kinase activity"/>
    <property type="evidence" value="ECO:0007669"/>
    <property type="project" value="InterPro"/>
</dbReference>
<dbReference type="FunFam" id="3.30.200.20:FF:000432">
    <property type="entry name" value="LRR receptor-like serine/threonine-protein kinase EFR"/>
    <property type="match status" value="1"/>
</dbReference>
<dbReference type="InterPro" id="IPR013210">
    <property type="entry name" value="LRR_N_plant-typ"/>
</dbReference>
<evidence type="ECO:0000256" key="2">
    <source>
        <dbReference type="ARBA" id="ARBA00022475"/>
    </source>
</evidence>
<keyword evidence="11" id="KW-0067">ATP-binding</keyword>
<dbReference type="AlphaFoldDB" id="A0A0D9UWU6"/>
<accession>A0A0D9UWU6</accession>
<dbReference type="PROSITE" id="PS00107">
    <property type="entry name" value="PROTEIN_KINASE_ATP"/>
    <property type="match status" value="1"/>
</dbReference>
<dbReference type="InterPro" id="IPR000719">
    <property type="entry name" value="Prot_kinase_dom"/>
</dbReference>
<dbReference type="SUPFAM" id="SSF52058">
    <property type="entry name" value="L domain-like"/>
    <property type="match status" value="1"/>
</dbReference>
<dbReference type="Proteomes" id="UP000032180">
    <property type="component" value="Chromosome 1"/>
</dbReference>
<evidence type="ECO:0000259" key="13">
    <source>
        <dbReference type="PROSITE" id="PS50011"/>
    </source>
</evidence>
<evidence type="ECO:0000256" key="8">
    <source>
        <dbReference type="ARBA" id="ARBA00023136"/>
    </source>
</evidence>
<dbReference type="Gene3D" id="3.80.10.10">
    <property type="entry name" value="Ribonuclease Inhibitor"/>
    <property type="match status" value="4"/>
</dbReference>
<dbReference type="InterPro" id="IPR003591">
    <property type="entry name" value="Leu-rich_rpt_typical-subtyp"/>
</dbReference>
<feature type="signal peptide" evidence="12">
    <location>
        <begin position="1"/>
        <end position="26"/>
    </location>
</feature>
<dbReference type="SMART" id="SM00369">
    <property type="entry name" value="LRR_TYP"/>
    <property type="match status" value="8"/>
</dbReference>
<dbReference type="FunFam" id="3.80.10.10:FF:000233">
    <property type="entry name" value="Leucine-rich repeat receptor-like protein kinase TDR"/>
    <property type="match status" value="1"/>
</dbReference>
<dbReference type="EnsemblPlants" id="LPERR01G03060.1">
    <property type="protein sequence ID" value="LPERR01G03060.1"/>
    <property type="gene ID" value="LPERR01G03060"/>
</dbReference>
<reference evidence="15" key="2">
    <citation type="submission" date="2013-12" db="EMBL/GenBank/DDBJ databases">
        <authorList>
            <person name="Yu Y."/>
            <person name="Lee S."/>
            <person name="de Baynast K."/>
            <person name="Wissotski M."/>
            <person name="Liu L."/>
            <person name="Talag J."/>
            <person name="Goicoechea J."/>
            <person name="Angelova A."/>
            <person name="Jetty R."/>
            <person name="Kudrna D."/>
            <person name="Golser W."/>
            <person name="Rivera L."/>
            <person name="Zhang J."/>
            <person name="Wing R."/>
        </authorList>
    </citation>
    <scope>NUCLEOTIDE SEQUENCE</scope>
</reference>
<sequence length="1030" mass="112518">MAIRPMMPALYLHLLCILMTIGTASGSGDEAALLAFKAGFTGSSSSNLASWNSSTSFCNWEGVTCSRRQRWPMRVVALSLPSSKLGGILLQSIGNLIFLRLLNLSSNVLHGEIPPSLGRLRRLWIIDLGSNSFSGAFPANLSSCVSLTDLNLAYNQLGGQIPMELGDTLTRLQKLRLENNSFTGPIPASLANLSSLHYLNIDFNHLDGLIPEGIGNNPALQKLFLKANSLSGEFPISLWNLSSLTMLTVDYNMLQGSIPANIGSKFPNMKTFGLCHNQFSGVIPSSLFNISSLVNVFLDRNRFTGSVPPTVGRLPSLSHLSLYSNRLEANNSAGWEFITSLTNCSQLQDLVLSDNSFRGQLPNSIVNLPSTLQKLYLDDNSISGSIPKDIGNLIGLDILDLFFTSLSGVIPTRIGKLTNLAVIDMSFTSLSGLIPSSIGNLTNLNTLIAYNTSLEGPIPASLGKLKKLFVLDFSNNRHNGSIPREILDLPSLSLYLDLSNNFLSGPLPTEIGNLVNLNNIILSGNQLSGQIPDSIGNCEVLESLLLEENSFEGSVPRSLGNLKGLTILNLTMNKFSGKIPDVIGSIRQLQQLCLAHNNFWGPIPITLQNLTTLWQLDVSFNNLQGKVPAEGVFKNLTHASVAGNDKLCSGIPRLQLPPCPKHVIANKNRRQWLRSLKIALPTVGTALVLVSAIVRILLHHRKIKQRNRHTISLAIEEQYRRVSYHALSRGSNEFSEVNLLGKGSYGSVYRCILEDEGASVTMAVKVFNLETSGSSRSYEAECEALRRVRHRSLIKIITCCSSIDPQGQEFKAIVFEFMPNGSLDDWIHPRLSNPTPSNTLSLPERLGIAVDILDKSAKVGDFGISKILPDSTTKTLQNSKSSTGIRGSIGYIAPEYGEGSTVTRAGDTYSLGILLLEMFTGRSPTDEIFTDSMDLHRFVAASFLDQALDIADPTIWLHEEANDSDVTNGSIKTRIIQQCLVSVLRLGISCSKQQPRDRIPLAEALSEMQAIRDDYLRSWMVGHEVHSSLR</sequence>
<evidence type="ECO:0000256" key="3">
    <source>
        <dbReference type="ARBA" id="ARBA00022614"/>
    </source>
</evidence>
<dbReference type="Gene3D" id="1.10.510.10">
    <property type="entry name" value="Transferase(Phosphotransferase) domain 1"/>
    <property type="match status" value="2"/>
</dbReference>
<dbReference type="GO" id="GO:0009791">
    <property type="term" value="P:post-embryonic development"/>
    <property type="evidence" value="ECO:0007669"/>
    <property type="project" value="UniProtKB-ARBA"/>
</dbReference>
<dbReference type="GO" id="GO:0005886">
    <property type="term" value="C:plasma membrane"/>
    <property type="evidence" value="ECO:0007669"/>
    <property type="project" value="UniProtKB-SubCell"/>
</dbReference>
<evidence type="ECO:0000256" key="10">
    <source>
        <dbReference type="ARBA" id="ARBA00023180"/>
    </source>
</evidence>
<feature type="binding site" evidence="11">
    <location>
        <position position="765"/>
    </location>
    <ligand>
        <name>ATP</name>
        <dbReference type="ChEBI" id="CHEBI:30616"/>
    </ligand>
</feature>
<dbReference type="eggNOG" id="ENOG502QPYS">
    <property type="taxonomic scope" value="Eukaryota"/>
</dbReference>
<feature type="domain" description="Protein kinase" evidence="13">
    <location>
        <begin position="734"/>
        <end position="1016"/>
    </location>
</feature>
<evidence type="ECO:0000256" key="1">
    <source>
        <dbReference type="ARBA" id="ARBA00004162"/>
    </source>
</evidence>
<dbReference type="SUPFAM" id="SSF52047">
    <property type="entry name" value="RNI-like"/>
    <property type="match status" value="1"/>
</dbReference>
<keyword evidence="9" id="KW-0675">Receptor</keyword>
<reference evidence="14 15" key="1">
    <citation type="submission" date="2012-08" db="EMBL/GenBank/DDBJ databases">
        <title>Oryza genome evolution.</title>
        <authorList>
            <person name="Wing R.A."/>
        </authorList>
    </citation>
    <scope>NUCLEOTIDE SEQUENCE</scope>
</reference>
<dbReference type="Pfam" id="PF13855">
    <property type="entry name" value="LRR_8"/>
    <property type="match status" value="1"/>
</dbReference>
<keyword evidence="11" id="KW-0547">Nucleotide-binding</keyword>
<keyword evidence="5 12" id="KW-0732">Signal</keyword>
<evidence type="ECO:0000256" key="9">
    <source>
        <dbReference type="ARBA" id="ARBA00023170"/>
    </source>
</evidence>
<dbReference type="Pfam" id="PF00560">
    <property type="entry name" value="LRR_1"/>
    <property type="match status" value="8"/>
</dbReference>
<organism evidence="14 15">
    <name type="scientific">Leersia perrieri</name>
    <dbReference type="NCBI Taxonomy" id="77586"/>
    <lineage>
        <taxon>Eukaryota</taxon>
        <taxon>Viridiplantae</taxon>
        <taxon>Streptophyta</taxon>
        <taxon>Embryophyta</taxon>
        <taxon>Tracheophyta</taxon>
        <taxon>Spermatophyta</taxon>
        <taxon>Magnoliopsida</taxon>
        <taxon>Liliopsida</taxon>
        <taxon>Poales</taxon>
        <taxon>Poaceae</taxon>
        <taxon>BOP clade</taxon>
        <taxon>Oryzoideae</taxon>
        <taxon>Oryzeae</taxon>
        <taxon>Oryzinae</taxon>
        <taxon>Leersia</taxon>
    </lineage>
</organism>
<comment type="subcellular location">
    <subcellularLocation>
        <location evidence="1">Cell membrane</location>
        <topology evidence="1">Single-pass membrane protein</topology>
    </subcellularLocation>
</comment>
<evidence type="ECO:0000313" key="14">
    <source>
        <dbReference type="EnsemblPlants" id="LPERR01G03060.1"/>
    </source>
</evidence>
<keyword evidence="7" id="KW-1133">Transmembrane helix</keyword>
<dbReference type="Pfam" id="PF07714">
    <property type="entry name" value="PK_Tyr_Ser-Thr"/>
    <property type="match status" value="1"/>
</dbReference>
<reference evidence="14" key="3">
    <citation type="submission" date="2015-04" db="UniProtKB">
        <authorList>
            <consortium name="EnsemblPlants"/>
        </authorList>
    </citation>
    <scope>IDENTIFICATION</scope>
</reference>
<evidence type="ECO:0000313" key="15">
    <source>
        <dbReference type="Proteomes" id="UP000032180"/>
    </source>
</evidence>
<proteinExistence type="predicted"/>
<evidence type="ECO:0000256" key="12">
    <source>
        <dbReference type="SAM" id="SignalP"/>
    </source>
</evidence>
<keyword evidence="8" id="KW-0472">Membrane</keyword>
<dbReference type="InterPro" id="IPR017441">
    <property type="entry name" value="Protein_kinase_ATP_BS"/>
</dbReference>
<keyword evidence="10" id="KW-0325">Glycoprotein</keyword>
<protein>
    <recommendedName>
        <fullName evidence="13">Protein kinase domain-containing protein</fullName>
    </recommendedName>
</protein>
<keyword evidence="2" id="KW-1003">Cell membrane</keyword>
<evidence type="ECO:0000256" key="5">
    <source>
        <dbReference type="ARBA" id="ARBA00022729"/>
    </source>
</evidence>
<dbReference type="PROSITE" id="PS50011">
    <property type="entry name" value="PROTEIN_KINASE_DOM"/>
    <property type="match status" value="1"/>
</dbReference>
<dbReference type="PANTHER" id="PTHR27000:SF777">
    <property type="entry name" value="PROTEIN KINASE DOMAIN-CONTAINING PROTEIN"/>
    <property type="match status" value="1"/>
</dbReference>
<dbReference type="Pfam" id="PF00069">
    <property type="entry name" value="Pkinase"/>
    <property type="match status" value="1"/>
</dbReference>
<evidence type="ECO:0000256" key="4">
    <source>
        <dbReference type="ARBA" id="ARBA00022692"/>
    </source>
</evidence>
<dbReference type="Gramene" id="LPERR01G03060.1">
    <property type="protein sequence ID" value="LPERR01G03060.1"/>
    <property type="gene ID" value="LPERR01G03060"/>
</dbReference>
<feature type="chain" id="PRO_5002347218" description="Protein kinase domain-containing protein" evidence="12">
    <location>
        <begin position="27"/>
        <end position="1030"/>
    </location>
</feature>